<gene>
    <name evidence="4" type="ORF">D7V94_12790</name>
</gene>
<evidence type="ECO:0000259" key="1">
    <source>
        <dbReference type="Pfam" id="PF13569"/>
    </source>
</evidence>
<feature type="domain" description="DUF4132" evidence="1">
    <location>
        <begin position="1333"/>
        <end position="1512"/>
    </location>
</feature>
<keyword evidence="5" id="KW-1185">Reference proteome</keyword>
<reference evidence="4 5" key="1">
    <citation type="submission" date="2018-09" db="EMBL/GenBank/DDBJ databases">
        <title>Murine metabolic-syndrome-specific gut microbial biobank.</title>
        <authorList>
            <person name="Liu C."/>
        </authorList>
    </citation>
    <scope>NUCLEOTIDE SEQUENCE [LARGE SCALE GENOMIC DNA]</scope>
    <source>
        <strain evidence="4 5">0.1xD8-82</strain>
    </source>
</reference>
<protein>
    <submittedName>
        <fullName evidence="4">DUF4132 domain-containing protein</fullName>
    </submittedName>
</protein>
<dbReference type="Pfam" id="PF24879">
    <property type="entry name" value="DUF7737"/>
    <property type="match status" value="1"/>
</dbReference>
<evidence type="ECO:0000313" key="4">
    <source>
        <dbReference type="EMBL" id="RKI90662.1"/>
    </source>
</evidence>
<accession>A0A3A9AGP5</accession>
<dbReference type="Pfam" id="PF13569">
    <property type="entry name" value="DUF4132"/>
    <property type="match status" value="1"/>
</dbReference>
<feature type="domain" description="DUF5724" evidence="2">
    <location>
        <begin position="52"/>
        <end position="1292"/>
    </location>
</feature>
<dbReference type="RefSeq" id="WP_120470373.1">
    <property type="nucleotide sequence ID" value="NZ_RAYQ01000013.1"/>
</dbReference>
<name>A0A3A9AGP5_9FIRM</name>
<dbReference type="InterPro" id="IPR056639">
    <property type="entry name" value="DUF7737"/>
</dbReference>
<sequence length="1705" mass="196025">MGYDWNTRKKLEEDYKAQWRKKNQLGLLLLTPEQKRLLEEMDGWYGWQWGQKAVRQVLERYEEGEKPSGFMKKHCKQLVKCCVPGELLEDYYRIIDKYNQFQYAGGIWRRSMRSPDYRPFMERAFLLLNTYRIFGLFHCCVEDYLKNRLSEECLDFKRSTFESMAGYVFDDCLAARIDAGDKAVKECIREILFSENNTAVVSVEIIRGIVKSSDDGLHHMLSDFLLAARLQEGVRQAVLENADCGCMEAFVRLIDTIGDNSLLRFASVKRAVATWTGICSLEHADRITEKVFGDIILAIHDKDEALAMTRSDDSIHIMTGLWALGAKNIRDAISVMEGYTKAGSRNQKLTMSYFNIGLQNARFASTVAKRMLETHGEDYELTAAFLPTYMQDFSYLVSQAVRMKQEKGVYGVIRTDQIYMSREEAYRHFEILMKLYLSMPKKKLEFYPCIFPWYGVTLTKGALAIRMAVIAYALNDDELTDKICPELSGIGEAADGRYYNSRSQYVGLLLHNPTTGPQRDALIGCLADRETMTRKTAFEIVSEMELLPKEYRKLEGFLRYKDGDIRKNVLSLLMKQQKEQILESARRLLKEKPEEMHLGGLDLLRSVKKEDDEGKWSLQIKEILQEIRDPSPKEKILTEEIGGKGAADEITKKEGFGLYDTSVQMEIPEEKADIAAVQGFFCLSKKELDQIFEALNDFLDEHGRLEYRDFSGNENLLCNGLHRIRREDGQMPVHECYPFPELWEEFYDRYIKTPKVLWNLYFALLPGMSQGEIENFDEYRKHERWLFSELAGYVVPDQRYMKNGLWSSTPMTVLNILCSMKEAELPDKAVKNAILYITQEMPKDALWYSIVKGRYRYVSETKRAFIYPVRLGRLIDSIKNWKDDAGFREMFWLYARLDKAFDFNAQKMPKGVIVYGGTGSNTKLTMADYVRAYALGMIGRDSVYHAAFEDIGIRAAVNQLGILMKEKMYPFEKKQYRAFLTDGELNPDSDVYKAGKSFYLKIVDTILDVELKRGDSPTIFSGSIFAIQKIYGADRLTAILTALGKESLDRQTYYGFYRRTDGKRECLSHLLQVCHPSPGDTPEKLGELLRGSGIADERLIETAMYAPQWLDIVENYLGWKGLKSGCYYFMAHMNERFDDRRAAMIAKYTPLTKEELNDGAFDVEWFWDAVKELGQERFDKLYKAAKYISDGSKHSRARKYADAARELVTAGELEEIIREKRNKDYLMSYGILPVKGTGDLLHRYEFLQQFLKESRQFGSQRRASEGRAVEMAMKNLATTAGYPDVTRLTLAMETGLVKENRHYLEGITIGDCHFRVVIDGQGNADLEIIKGDKKQKSVPAALKKSEEVLAISRFKKKLKEQYLRTVKMFEQGMESKEIYSYKEISGLCENPVTRAILNKLVWVSDKGTGLLTQGGLKKADLIQNDGFIPLKEDDAIYVAHPWDLYTTGEWAAYQRYFFALSRQEKVKQPFKQVFRELYVKLPEELLKEVSLMFAGNQIQPQKTAACLKGRRWVADVEEGLQKIFYKENIIAGIYALADWFSPADVEAPTLEYVVFYDRKSFRRIKIKDVPEIIYSEVMRDVDLAVSVAHAGGVDPETSHSTIEMRRIIGEFNAELFGLKNVTFEKSHALIEGSRAEYSIHLGSGVIHQSGGHQINVLPVHSQSRGKIFLPFLDEDPKTAEIMSKILLFSQDNKIKDPYILDQISR</sequence>
<dbReference type="OrthoDB" id="9763697at2"/>
<dbReference type="EMBL" id="RAYQ01000013">
    <property type="protein sequence ID" value="RKI90662.1"/>
    <property type="molecule type" value="Genomic_DNA"/>
</dbReference>
<dbReference type="Proteomes" id="UP000280696">
    <property type="component" value="Unassembled WGS sequence"/>
</dbReference>
<proteinExistence type="predicted"/>
<dbReference type="InterPro" id="IPR043782">
    <property type="entry name" value="DUF5724"/>
</dbReference>
<evidence type="ECO:0000259" key="3">
    <source>
        <dbReference type="Pfam" id="PF24879"/>
    </source>
</evidence>
<organism evidence="4 5">
    <name type="scientific">Parablautia intestinalis</name>
    <dbReference type="NCBI Taxonomy" id="2320100"/>
    <lineage>
        <taxon>Bacteria</taxon>
        <taxon>Bacillati</taxon>
        <taxon>Bacillota</taxon>
        <taxon>Clostridia</taxon>
        <taxon>Lachnospirales</taxon>
        <taxon>Lachnospiraceae</taxon>
        <taxon>Parablautia</taxon>
    </lineage>
</organism>
<evidence type="ECO:0000259" key="2">
    <source>
        <dbReference type="Pfam" id="PF18991"/>
    </source>
</evidence>
<comment type="caution">
    <text evidence="4">The sequence shown here is derived from an EMBL/GenBank/DDBJ whole genome shotgun (WGS) entry which is preliminary data.</text>
</comment>
<dbReference type="InterPro" id="IPR025406">
    <property type="entry name" value="DUF4132"/>
</dbReference>
<feature type="domain" description="DUF7737" evidence="3">
    <location>
        <begin position="1602"/>
        <end position="1703"/>
    </location>
</feature>
<evidence type="ECO:0000313" key="5">
    <source>
        <dbReference type="Proteomes" id="UP000280696"/>
    </source>
</evidence>
<dbReference type="Pfam" id="PF18991">
    <property type="entry name" value="DUF5724"/>
    <property type="match status" value="1"/>
</dbReference>